<reference evidence="4" key="1">
    <citation type="journal article" date="2019" name="Int. J. Syst. Evol. Microbiol.">
        <title>The Global Catalogue of Microorganisms (GCM) 10K type strain sequencing project: providing services to taxonomists for standard genome sequencing and annotation.</title>
        <authorList>
            <consortium name="The Broad Institute Genomics Platform"/>
            <consortium name="The Broad Institute Genome Sequencing Center for Infectious Disease"/>
            <person name="Wu L."/>
            <person name="Ma J."/>
        </authorList>
    </citation>
    <scope>NUCLEOTIDE SEQUENCE [LARGE SCALE GENOMIC DNA]</scope>
    <source>
        <strain evidence="4">KCTC 12848</strain>
    </source>
</reference>
<proteinExistence type="predicted"/>
<dbReference type="InterPro" id="IPR005471">
    <property type="entry name" value="Tscrpt_reg_IclR_N"/>
</dbReference>
<evidence type="ECO:0000313" key="3">
    <source>
        <dbReference type="EMBL" id="MFC5055894.1"/>
    </source>
</evidence>
<feature type="compositionally biased region" description="Gly residues" evidence="1">
    <location>
        <begin position="87"/>
        <end position="102"/>
    </location>
</feature>
<feature type="region of interest" description="Disordered" evidence="1">
    <location>
        <begin position="67"/>
        <end position="102"/>
    </location>
</feature>
<accession>A0ABV9XZZ5</accession>
<feature type="domain" description="HTH iclR-type" evidence="2">
    <location>
        <begin position="4"/>
        <end position="46"/>
    </location>
</feature>
<dbReference type="Gene3D" id="1.10.10.10">
    <property type="entry name" value="Winged helix-like DNA-binding domain superfamily/Winged helix DNA-binding domain"/>
    <property type="match status" value="1"/>
</dbReference>
<keyword evidence="4" id="KW-1185">Reference proteome</keyword>
<protein>
    <submittedName>
        <fullName evidence="3">Helix-turn-helix domain-containing protein</fullName>
    </submittedName>
</protein>
<name>A0ABV9XZZ5_9PSEU</name>
<dbReference type="RefSeq" id="WP_344040886.1">
    <property type="nucleotide sequence ID" value="NZ_BAAAKE010000025.1"/>
</dbReference>
<comment type="caution">
    <text evidence="3">The sequence shown here is derived from an EMBL/GenBank/DDBJ whole genome shotgun (WGS) entry which is preliminary data.</text>
</comment>
<dbReference type="Proteomes" id="UP001595833">
    <property type="component" value="Unassembled WGS sequence"/>
</dbReference>
<dbReference type="EMBL" id="JBHSJB010000017">
    <property type="protein sequence ID" value="MFC5055894.1"/>
    <property type="molecule type" value="Genomic_DNA"/>
</dbReference>
<dbReference type="InterPro" id="IPR036388">
    <property type="entry name" value="WH-like_DNA-bd_sf"/>
</dbReference>
<evidence type="ECO:0000259" key="2">
    <source>
        <dbReference type="Pfam" id="PF09339"/>
    </source>
</evidence>
<gene>
    <name evidence="3" type="ORF">ACFPFM_19300</name>
</gene>
<evidence type="ECO:0000256" key="1">
    <source>
        <dbReference type="SAM" id="MobiDB-lite"/>
    </source>
</evidence>
<dbReference type="SUPFAM" id="SSF46785">
    <property type="entry name" value="Winged helix' DNA-binding domain"/>
    <property type="match status" value="1"/>
</dbReference>
<dbReference type="Pfam" id="PF09339">
    <property type="entry name" value="HTH_IclR"/>
    <property type="match status" value="1"/>
</dbReference>
<evidence type="ECO:0000313" key="4">
    <source>
        <dbReference type="Proteomes" id="UP001595833"/>
    </source>
</evidence>
<dbReference type="InterPro" id="IPR036390">
    <property type="entry name" value="WH_DNA-bd_sf"/>
</dbReference>
<sequence length="102" mass="10241">MTGRAPALLGAFDPTHRRLRITALARRAGLPSSTTHRLAAELVAWGGAAPRRQRLVQHRVAAVGAGRAGVPGVESPRGGDAVPEGPARGGGAPRAAGGTGAR</sequence>
<organism evidence="3 4">
    <name type="scientific">Saccharothrix xinjiangensis</name>
    <dbReference type="NCBI Taxonomy" id="204798"/>
    <lineage>
        <taxon>Bacteria</taxon>
        <taxon>Bacillati</taxon>
        <taxon>Actinomycetota</taxon>
        <taxon>Actinomycetes</taxon>
        <taxon>Pseudonocardiales</taxon>
        <taxon>Pseudonocardiaceae</taxon>
        <taxon>Saccharothrix</taxon>
    </lineage>
</organism>